<dbReference type="Pfam" id="PF10656">
    <property type="entry name" value="DUF2483"/>
    <property type="match status" value="1"/>
</dbReference>
<accession>A0A380GLY7</accession>
<reference evidence="1 2" key="1">
    <citation type="submission" date="2018-06" db="EMBL/GenBank/DDBJ databases">
        <authorList>
            <consortium name="Pathogen Informatics"/>
            <person name="Doyle S."/>
        </authorList>
    </citation>
    <scope>NUCLEOTIDE SEQUENCE [LARGE SCALE GENOMIC DNA]</scope>
    <source>
        <strain evidence="1 2">NCTC13834</strain>
    </source>
</reference>
<dbReference type="RefSeq" id="WP_103372542.1">
    <property type="nucleotide sequence ID" value="NZ_BMCF01000004.1"/>
</dbReference>
<dbReference type="EMBL" id="UHDS01000001">
    <property type="protein sequence ID" value="SUM55436.1"/>
    <property type="molecule type" value="Genomic_DNA"/>
</dbReference>
<protein>
    <submittedName>
        <fullName evidence="1">Phage protein</fullName>
    </submittedName>
</protein>
<organism evidence="1 2">
    <name type="scientific">Staphylococcus nepalensis</name>
    <dbReference type="NCBI Taxonomy" id="214473"/>
    <lineage>
        <taxon>Bacteria</taxon>
        <taxon>Bacillati</taxon>
        <taxon>Bacillota</taxon>
        <taxon>Bacilli</taxon>
        <taxon>Bacillales</taxon>
        <taxon>Staphylococcaceae</taxon>
        <taxon>Staphylococcus</taxon>
    </lineage>
</organism>
<dbReference type="Proteomes" id="UP000254412">
    <property type="component" value="Unassembled WGS sequence"/>
</dbReference>
<evidence type="ECO:0000313" key="1">
    <source>
        <dbReference type="EMBL" id="SUM55436.1"/>
    </source>
</evidence>
<gene>
    <name evidence="1" type="ORF">NCTC13834_01800</name>
</gene>
<dbReference type="AlphaFoldDB" id="A0A380GLY7"/>
<name>A0A380GLY7_9STAP</name>
<sequence>MAKDIITYVIKARTDFDDLYISNKPIDKKSTIKYSNYIGDAREFDGTEKSSIDMTRHKAIKKVYPASYFVDTEEDND</sequence>
<dbReference type="InterPro" id="IPR018918">
    <property type="entry name" value="DUF2483"/>
</dbReference>
<evidence type="ECO:0000313" key="2">
    <source>
        <dbReference type="Proteomes" id="UP000254412"/>
    </source>
</evidence>
<proteinExistence type="predicted"/>